<dbReference type="SUPFAM" id="SSF56935">
    <property type="entry name" value="Porins"/>
    <property type="match status" value="1"/>
</dbReference>
<proteinExistence type="inferred from homology"/>
<name>A0A3P1BSC7_9BACT</name>
<dbReference type="Gene3D" id="2.170.130.10">
    <property type="entry name" value="TonB-dependent receptor, plug domain"/>
    <property type="match status" value="1"/>
</dbReference>
<evidence type="ECO:0000259" key="9">
    <source>
        <dbReference type="Pfam" id="PF07715"/>
    </source>
</evidence>
<keyword evidence="7 8" id="KW-0998">Cell outer membrane</keyword>
<dbReference type="SUPFAM" id="SSF49464">
    <property type="entry name" value="Carboxypeptidase regulatory domain-like"/>
    <property type="match status" value="1"/>
</dbReference>
<comment type="similarity">
    <text evidence="8">Belongs to the TonB-dependent receptor family.</text>
</comment>
<sequence>MFNPTKSGFMQKNLSDLKTVCGPFGHLARVFLLSGLSATLPAQAQELLAHRANLPPVSVIKPAYSQTGATAGKLQDRTVTGKVSDEKGAVLPGVNIVIKGTTRGTTTNEKGVYSLSIPNGPTTLVYSFVGYLSYEVSVENRSSLDVTLKEDAQALGEVVVVGYGTQRKVNVTGAIATVASKELVINSNNDVTNTLTGRAPGVRVVQLSSQPGKYDSQIDIRGFSYTDPNDINGNQTGGPLIIVDGVQRDKAGFDRLDPNEIESVSILKDATAAIYGVKAANGVVLVTTKKGSQGKVQVNYTTHVGQQIITRYPALSNAFQYATLYNEQQVNNNISNRAELTPPKYSAAQLADFESGKATSTDFLKAVLRDRASQQQHNLTINGGTEKLRYFASAGFFGEGGLFNSDILMGKKYNLRLNVDAELTKGLTMGANIALINSISREPSQAMWSLLKNTWQWDPTEPLYSNNDPAYLRQPLSALSHPVADFSEAYSGYNRNDEKFLTSTFQLGYVVPFVKGLSVKAQYAYDVNYNFRKQFTKKYNQYEYLFDAATQTYYQKPYLHLAPSRISEAFGQGKRNDLQLSFNYQNSFGKHNIGALGLYEQIDRVNNSNNASTQFIIDAVDQLAAGSRKTDAIGSGYSSSANMSYVGKVNYDYAGKYLIEAGFRYDGSSSFPKNSRWGFFPYFSAGWRLSEEVFVRNNLPFVSNLKLRGSYGVLGDDGIAGASFQFLTGYTYPSSGYQFGTTFVGGLGFKNSANPNITWYTSTTTNFGLEGSLWNNLLTFEADVFRRDRDGLLGDRISTIPATYGVNLPQVNLNQDRTQGFELVLGHRNKFRDINYSISANMSYARTQYRYREETPANSDYDFWRNRNAGRFNDVVWGYKTDGQFTSLEEIRNWPIMDGAGNRTILPGDIRYVDLNGDGIINNLDETVIGRGQSKPAIYFGTNITVSWKGFDISMLLQGATMYQVAYQDQLSRPFYFATANPISAFNDRWHRSDIVDATSEWIPGKYPSTGQRQNYKSNEFWRFDATYLRVKSLEVGYSLPKTLLSKAHIKGLRVFGNGYNLFTFSKGLDFVDPEYTDDRLYSYNYPLTMNVNLGLQLSF</sequence>
<evidence type="ECO:0000256" key="5">
    <source>
        <dbReference type="ARBA" id="ARBA00022729"/>
    </source>
</evidence>
<dbReference type="Pfam" id="PF13715">
    <property type="entry name" value="CarbopepD_reg_2"/>
    <property type="match status" value="1"/>
</dbReference>
<dbReference type="EMBL" id="RQJO01000008">
    <property type="protein sequence ID" value="RRB03809.1"/>
    <property type="molecule type" value="Genomic_DNA"/>
</dbReference>
<dbReference type="InterPro" id="IPR036942">
    <property type="entry name" value="Beta-barrel_TonB_sf"/>
</dbReference>
<keyword evidence="4 8" id="KW-0812">Transmembrane</keyword>
<evidence type="ECO:0000256" key="6">
    <source>
        <dbReference type="ARBA" id="ARBA00023136"/>
    </source>
</evidence>
<organism evidence="10 11">
    <name type="scientific">Larkinella rosea</name>
    <dbReference type="NCBI Taxonomy" id="2025312"/>
    <lineage>
        <taxon>Bacteria</taxon>
        <taxon>Pseudomonadati</taxon>
        <taxon>Bacteroidota</taxon>
        <taxon>Cytophagia</taxon>
        <taxon>Cytophagales</taxon>
        <taxon>Spirosomataceae</taxon>
        <taxon>Larkinella</taxon>
    </lineage>
</organism>
<dbReference type="PROSITE" id="PS52016">
    <property type="entry name" value="TONB_DEPENDENT_REC_3"/>
    <property type="match status" value="1"/>
</dbReference>
<dbReference type="InterPro" id="IPR023997">
    <property type="entry name" value="TonB-dep_OMP_SusC/RagA_CS"/>
</dbReference>
<dbReference type="Proteomes" id="UP000271925">
    <property type="component" value="Unassembled WGS sequence"/>
</dbReference>
<dbReference type="AlphaFoldDB" id="A0A3P1BSC7"/>
<dbReference type="GO" id="GO:0044718">
    <property type="term" value="P:siderophore transmembrane transport"/>
    <property type="evidence" value="ECO:0007669"/>
    <property type="project" value="TreeGrafter"/>
</dbReference>
<evidence type="ECO:0000256" key="2">
    <source>
        <dbReference type="ARBA" id="ARBA00022448"/>
    </source>
</evidence>
<keyword evidence="3 8" id="KW-1134">Transmembrane beta strand</keyword>
<dbReference type="InterPro" id="IPR037066">
    <property type="entry name" value="Plug_dom_sf"/>
</dbReference>
<protein>
    <submittedName>
        <fullName evidence="10">TonB-dependent receptor</fullName>
    </submittedName>
</protein>
<evidence type="ECO:0000256" key="3">
    <source>
        <dbReference type="ARBA" id="ARBA00022452"/>
    </source>
</evidence>
<dbReference type="InterPro" id="IPR012910">
    <property type="entry name" value="Plug_dom"/>
</dbReference>
<dbReference type="PANTHER" id="PTHR30069">
    <property type="entry name" value="TONB-DEPENDENT OUTER MEMBRANE RECEPTOR"/>
    <property type="match status" value="1"/>
</dbReference>
<dbReference type="NCBIfam" id="TIGR04056">
    <property type="entry name" value="OMP_RagA_SusC"/>
    <property type="match status" value="1"/>
</dbReference>
<dbReference type="GO" id="GO:0009279">
    <property type="term" value="C:cell outer membrane"/>
    <property type="evidence" value="ECO:0007669"/>
    <property type="project" value="UniProtKB-SubCell"/>
</dbReference>
<dbReference type="NCBIfam" id="TIGR04057">
    <property type="entry name" value="SusC_RagA_signa"/>
    <property type="match status" value="1"/>
</dbReference>
<dbReference type="InterPro" id="IPR008969">
    <property type="entry name" value="CarboxyPept-like_regulatory"/>
</dbReference>
<dbReference type="PANTHER" id="PTHR30069:SF29">
    <property type="entry name" value="HEMOGLOBIN AND HEMOGLOBIN-HAPTOGLOBIN-BINDING PROTEIN 1-RELATED"/>
    <property type="match status" value="1"/>
</dbReference>
<gene>
    <name evidence="10" type="ORF">EHT25_09725</name>
</gene>
<evidence type="ECO:0000256" key="8">
    <source>
        <dbReference type="PROSITE-ProRule" id="PRU01360"/>
    </source>
</evidence>
<evidence type="ECO:0000313" key="10">
    <source>
        <dbReference type="EMBL" id="RRB03809.1"/>
    </source>
</evidence>
<evidence type="ECO:0000313" key="11">
    <source>
        <dbReference type="Proteomes" id="UP000271925"/>
    </source>
</evidence>
<evidence type="ECO:0000256" key="4">
    <source>
        <dbReference type="ARBA" id="ARBA00022692"/>
    </source>
</evidence>
<keyword evidence="11" id="KW-1185">Reference proteome</keyword>
<keyword evidence="6 8" id="KW-0472">Membrane</keyword>
<evidence type="ECO:0000256" key="1">
    <source>
        <dbReference type="ARBA" id="ARBA00004571"/>
    </source>
</evidence>
<dbReference type="Gene3D" id="2.60.40.1120">
    <property type="entry name" value="Carboxypeptidase-like, regulatory domain"/>
    <property type="match status" value="1"/>
</dbReference>
<dbReference type="GO" id="GO:0015344">
    <property type="term" value="F:siderophore uptake transmembrane transporter activity"/>
    <property type="evidence" value="ECO:0007669"/>
    <property type="project" value="TreeGrafter"/>
</dbReference>
<dbReference type="Pfam" id="PF07715">
    <property type="entry name" value="Plug"/>
    <property type="match status" value="1"/>
</dbReference>
<keyword evidence="2 8" id="KW-0813">Transport</keyword>
<dbReference type="InterPro" id="IPR039426">
    <property type="entry name" value="TonB-dep_rcpt-like"/>
</dbReference>
<accession>A0A3P1BSC7</accession>
<comment type="caution">
    <text evidence="10">The sequence shown here is derived from an EMBL/GenBank/DDBJ whole genome shotgun (WGS) entry which is preliminary data.</text>
</comment>
<feature type="domain" description="TonB-dependent receptor plug" evidence="9">
    <location>
        <begin position="168"/>
        <end position="283"/>
    </location>
</feature>
<comment type="subcellular location">
    <subcellularLocation>
        <location evidence="1 8">Cell outer membrane</location>
        <topology evidence="1 8">Multi-pass membrane protein</topology>
    </subcellularLocation>
</comment>
<dbReference type="InterPro" id="IPR023996">
    <property type="entry name" value="TonB-dep_OMP_SusC/RagA"/>
</dbReference>
<keyword evidence="5" id="KW-0732">Signal</keyword>
<reference evidence="10 11" key="1">
    <citation type="submission" date="2018-11" db="EMBL/GenBank/DDBJ databases">
        <authorList>
            <person name="Zhou Z."/>
            <person name="Wang G."/>
        </authorList>
    </citation>
    <scope>NUCLEOTIDE SEQUENCE [LARGE SCALE GENOMIC DNA]</scope>
    <source>
        <strain evidence="10 11">KCTC52004</strain>
    </source>
</reference>
<dbReference type="OrthoDB" id="9768177at2"/>
<evidence type="ECO:0000256" key="7">
    <source>
        <dbReference type="ARBA" id="ARBA00023237"/>
    </source>
</evidence>
<keyword evidence="10" id="KW-0675">Receptor</keyword>
<dbReference type="Gene3D" id="2.40.170.20">
    <property type="entry name" value="TonB-dependent receptor, beta-barrel domain"/>
    <property type="match status" value="1"/>
</dbReference>